<evidence type="ECO:0000256" key="1">
    <source>
        <dbReference type="SAM" id="MobiDB-lite"/>
    </source>
</evidence>
<proteinExistence type="predicted"/>
<evidence type="ECO:0000259" key="2">
    <source>
        <dbReference type="PROSITE" id="PS50006"/>
    </source>
</evidence>
<dbReference type="SMART" id="SM00240">
    <property type="entry name" value="FHA"/>
    <property type="match status" value="1"/>
</dbReference>
<gene>
    <name evidence="4" type="primary">LOC103524066</name>
</gene>
<organism evidence="3 4">
    <name type="scientific">Diaphorina citri</name>
    <name type="common">Asian citrus psyllid</name>
    <dbReference type="NCBI Taxonomy" id="121845"/>
    <lineage>
        <taxon>Eukaryota</taxon>
        <taxon>Metazoa</taxon>
        <taxon>Ecdysozoa</taxon>
        <taxon>Arthropoda</taxon>
        <taxon>Hexapoda</taxon>
        <taxon>Insecta</taxon>
        <taxon>Pterygota</taxon>
        <taxon>Neoptera</taxon>
        <taxon>Paraneoptera</taxon>
        <taxon>Hemiptera</taxon>
        <taxon>Sternorrhyncha</taxon>
        <taxon>Psylloidea</taxon>
        <taxon>Psyllidae</taxon>
        <taxon>Diaphorininae</taxon>
        <taxon>Diaphorina</taxon>
    </lineage>
</organism>
<dbReference type="Gene3D" id="2.60.200.20">
    <property type="match status" value="1"/>
</dbReference>
<dbReference type="InterPro" id="IPR050923">
    <property type="entry name" value="Cell_Proc_Reg/RNA_Proc"/>
</dbReference>
<dbReference type="InterPro" id="IPR008984">
    <property type="entry name" value="SMAD_FHA_dom_sf"/>
</dbReference>
<dbReference type="PaxDb" id="121845-A0A1S3DSW0"/>
<dbReference type="STRING" id="121845.A0A1S3DSW0"/>
<accession>A0A1S3DSW0</accession>
<feature type="compositionally biased region" description="Polar residues" evidence="1">
    <location>
        <begin position="1"/>
        <end position="14"/>
    </location>
</feature>
<feature type="domain" description="FHA" evidence="2">
    <location>
        <begin position="142"/>
        <end position="200"/>
    </location>
</feature>
<dbReference type="PROSITE" id="PS50006">
    <property type="entry name" value="FHA_DOMAIN"/>
    <property type="match status" value="1"/>
</dbReference>
<dbReference type="AlphaFoldDB" id="A0A1S3DSW0"/>
<dbReference type="GeneID" id="103524066"/>
<reference evidence="4" key="1">
    <citation type="submission" date="2025-08" db="UniProtKB">
        <authorList>
            <consortium name="RefSeq"/>
        </authorList>
    </citation>
    <scope>IDENTIFICATION</scope>
</reference>
<name>A0A1S3DSW0_DIACI</name>
<dbReference type="SUPFAM" id="SSF49879">
    <property type="entry name" value="SMAD/FHA domain"/>
    <property type="match status" value="1"/>
</dbReference>
<evidence type="ECO:0000313" key="4">
    <source>
        <dbReference type="RefSeq" id="XP_008487295.1"/>
    </source>
</evidence>
<dbReference type="Pfam" id="PF00498">
    <property type="entry name" value="FHA"/>
    <property type="match status" value="1"/>
</dbReference>
<dbReference type="KEGG" id="dci:103524066"/>
<sequence length="238" mass="27402">MSTKQRASVPNQGKHQVCPKPSSRSYDGVPVMKPTDVSTEKTSRKRKHSDKTTRTPDDSPVTECHDSSPVKIRREHASTFVASEDIAVKRKLDILKRSTLRPIVIYYEPKDAKLPSQYKWRLYPFKNHQPLPIMYIHRQSAYIIGRNAKVSDILIRHCSCSNQHAVLQYRELSLNNTRVVRPYLMDLKSMNGTFVNGMKIAPLTYVELFEGDVIEFGLSTREYVLLHQNSECLQRNVT</sequence>
<feature type="compositionally biased region" description="Basic and acidic residues" evidence="1">
    <location>
        <begin position="50"/>
        <end position="68"/>
    </location>
</feature>
<evidence type="ECO:0000313" key="3">
    <source>
        <dbReference type="Proteomes" id="UP000079169"/>
    </source>
</evidence>
<dbReference type="RefSeq" id="XP_008487295.1">
    <property type="nucleotide sequence ID" value="XM_008489073.1"/>
</dbReference>
<protein>
    <submittedName>
        <fullName evidence="4">Smad nuclear-interacting protein 1-like</fullName>
    </submittedName>
</protein>
<dbReference type="PANTHER" id="PTHR23308">
    <property type="entry name" value="NUCLEAR INHIBITOR OF PROTEIN PHOSPHATASE-1"/>
    <property type="match status" value="1"/>
</dbReference>
<dbReference type="OrthoDB" id="444265at2759"/>
<dbReference type="InterPro" id="IPR000253">
    <property type="entry name" value="FHA_dom"/>
</dbReference>
<feature type="region of interest" description="Disordered" evidence="1">
    <location>
        <begin position="1"/>
        <end position="69"/>
    </location>
</feature>
<dbReference type="Proteomes" id="UP000079169">
    <property type="component" value="Unplaced"/>
</dbReference>
<keyword evidence="3" id="KW-1185">Reference proteome</keyword>